<keyword evidence="3" id="KW-1185">Reference proteome</keyword>
<protein>
    <recommendedName>
        <fullName evidence="1">DUF659 domain-containing protein</fullName>
    </recommendedName>
</protein>
<feature type="domain" description="DUF659" evidence="1">
    <location>
        <begin position="147"/>
        <end position="229"/>
    </location>
</feature>
<feature type="non-terminal residue" evidence="2">
    <location>
        <position position="1"/>
    </location>
</feature>
<dbReference type="EMBL" id="KQ484734">
    <property type="protein sequence ID" value="KYP33916.1"/>
    <property type="molecule type" value="Genomic_DNA"/>
</dbReference>
<name>A0A151QUJ3_CAJCA</name>
<dbReference type="STRING" id="3821.A0A151QUJ3"/>
<dbReference type="AlphaFoldDB" id="A0A151QUJ3"/>
<proteinExistence type="predicted"/>
<dbReference type="Pfam" id="PF04937">
    <property type="entry name" value="DUF659"/>
    <property type="match status" value="1"/>
</dbReference>
<evidence type="ECO:0000313" key="3">
    <source>
        <dbReference type="Proteomes" id="UP000075243"/>
    </source>
</evidence>
<dbReference type="Proteomes" id="UP000075243">
    <property type="component" value="Unassembled WGS sequence"/>
</dbReference>
<dbReference type="InterPro" id="IPR007021">
    <property type="entry name" value="DUF659"/>
</dbReference>
<sequence>NEIMCNYCQKIMKGRITRAKQHLMGKKGNVAPCQSVPQEVKDELWALEKNKKMKESESCQTIMEDVTFEVETLGTNEWKKVAMKKGPIDLFVNVRKFQAGLSFNMIKLGSFHDMVTVIGSFGPHLRPPSYHEVRVELLQKEIEYIETLMKNAWTDKKQRCIINFLVNSSIGTMFIKSINGSNFVKTREKLFELLDSIVEHIGKEKVVKVITDNGSNYVLPGKMFEAKRKFFEPHVQPIA</sequence>
<dbReference type="PANTHER" id="PTHR32166">
    <property type="entry name" value="OSJNBA0013A04.12 PROTEIN"/>
    <property type="match status" value="1"/>
</dbReference>
<dbReference type="PANTHER" id="PTHR32166:SF74">
    <property type="entry name" value="OS05G0256350 PROTEIN"/>
    <property type="match status" value="1"/>
</dbReference>
<organism evidence="2 3">
    <name type="scientific">Cajanus cajan</name>
    <name type="common">Pigeon pea</name>
    <name type="synonym">Cajanus indicus</name>
    <dbReference type="NCBI Taxonomy" id="3821"/>
    <lineage>
        <taxon>Eukaryota</taxon>
        <taxon>Viridiplantae</taxon>
        <taxon>Streptophyta</taxon>
        <taxon>Embryophyta</taxon>
        <taxon>Tracheophyta</taxon>
        <taxon>Spermatophyta</taxon>
        <taxon>Magnoliopsida</taxon>
        <taxon>eudicotyledons</taxon>
        <taxon>Gunneridae</taxon>
        <taxon>Pentapetalae</taxon>
        <taxon>rosids</taxon>
        <taxon>fabids</taxon>
        <taxon>Fabales</taxon>
        <taxon>Fabaceae</taxon>
        <taxon>Papilionoideae</taxon>
        <taxon>50 kb inversion clade</taxon>
        <taxon>NPAAA clade</taxon>
        <taxon>indigoferoid/millettioid clade</taxon>
        <taxon>Phaseoleae</taxon>
        <taxon>Cajanus</taxon>
    </lineage>
</organism>
<dbReference type="OMA" id="RTRLICH"/>
<evidence type="ECO:0000259" key="1">
    <source>
        <dbReference type="Pfam" id="PF04937"/>
    </source>
</evidence>
<gene>
    <name evidence="2" type="ORF">KK1_045190</name>
</gene>
<accession>A0A151QUJ3</accession>
<reference evidence="2" key="1">
    <citation type="journal article" date="2012" name="Nat. Biotechnol.">
        <title>Draft genome sequence of pigeonpea (Cajanus cajan), an orphan legume crop of resource-poor farmers.</title>
        <authorList>
            <person name="Varshney R.K."/>
            <person name="Chen W."/>
            <person name="Li Y."/>
            <person name="Bharti A.K."/>
            <person name="Saxena R.K."/>
            <person name="Schlueter J.A."/>
            <person name="Donoghue M.T."/>
            <person name="Azam S."/>
            <person name="Fan G."/>
            <person name="Whaley A.M."/>
            <person name="Farmer A.D."/>
            <person name="Sheridan J."/>
            <person name="Iwata A."/>
            <person name="Tuteja R."/>
            <person name="Penmetsa R.V."/>
            <person name="Wu W."/>
            <person name="Upadhyaya H.D."/>
            <person name="Yang S.P."/>
            <person name="Shah T."/>
            <person name="Saxena K.B."/>
            <person name="Michael T."/>
            <person name="McCombie W.R."/>
            <person name="Yang B."/>
            <person name="Zhang G."/>
            <person name="Yang H."/>
            <person name="Wang J."/>
            <person name="Spillane C."/>
            <person name="Cook D.R."/>
            <person name="May G.D."/>
            <person name="Xu X."/>
            <person name="Jackson S.A."/>
        </authorList>
    </citation>
    <scope>NUCLEOTIDE SEQUENCE [LARGE SCALE GENOMIC DNA]</scope>
</reference>
<dbReference type="Gramene" id="C.cajan_41708.t">
    <property type="protein sequence ID" value="C.cajan_41708.t"/>
    <property type="gene ID" value="C.cajan_41708"/>
</dbReference>
<evidence type="ECO:0000313" key="2">
    <source>
        <dbReference type="EMBL" id="KYP33916.1"/>
    </source>
</evidence>